<accession>A0A382XCD4</accession>
<keyword evidence="1" id="KW-0472">Membrane</keyword>
<feature type="transmembrane region" description="Helical" evidence="1">
    <location>
        <begin position="33"/>
        <end position="52"/>
    </location>
</feature>
<evidence type="ECO:0000256" key="1">
    <source>
        <dbReference type="SAM" id="Phobius"/>
    </source>
</evidence>
<protein>
    <recommendedName>
        <fullName evidence="3">Alkyl hydroperoxide reductase subunit C/ Thiol specific antioxidant domain-containing protein</fullName>
    </recommendedName>
</protein>
<evidence type="ECO:0000313" key="2">
    <source>
        <dbReference type="EMBL" id="SVD68722.1"/>
    </source>
</evidence>
<dbReference type="SUPFAM" id="SSF52833">
    <property type="entry name" value="Thioredoxin-like"/>
    <property type="match status" value="1"/>
</dbReference>
<organism evidence="2">
    <name type="scientific">marine metagenome</name>
    <dbReference type="NCBI Taxonomy" id="408172"/>
    <lineage>
        <taxon>unclassified sequences</taxon>
        <taxon>metagenomes</taxon>
        <taxon>ecological metagenomes</taxon>
    </lineage>
</organism>
<name>A0A382XCD4_9ZZZZ</name>
<keyword evidence="1" id="KW-0812">Transmembrane</keyword>
<sequence>MISYRRIREEAEKEQVLKSFRNVQLFVRPGWPLIHLTISILFPAVFMLLVACSEGTSTTMPDFELPDTSGSTVSLSNTLSHSHFAVLVFYRGHF</sequence>
<dbReference type="InterPro" id="IPR036249">
    <property type="entry name" value="Thioredoxin-like_sf"/>
</dbReference>
<gene>
    <name evidence="2" type="ORF">METZ01_LOCUS421576</name>
</gene>
<dbReference type="AlphaFoldDB" id="A0A382XCD4"/>
<proteinExistence type="predicted"/>
<reference evidence="2" key="1">
    <citation type="submission" date="2018-05" db="EMBL/GenBank/DDBJ databases">
        <authorList>
            <person name="Lanie J.A."/>
            <person name="Ng W.-L."/>
            <person name="Kazmierczak K.M."/>
            <person name="Andrzejewski T.M."/>
            <person name="Davidsen T.M."/>
            <person name="Wayne K.J."/>
            <person name="Tettelin H."/>
            <person name="Glass J.I."/>
            <person name="Rusch D."/>
            <person name="Podicherti R."/>
            <person name="Tsui H.-C.T."/>
            <person name="Winkler M.E."/>
        </authorList>
    </citation>
    <scope>NUCLEOTIDE SEQUENCE</scope>
</reference>
<dbReference type="EMBL" id="UINC01166651">
    <property type="protein sequence ID" value="SVD68722.1"/>
    <property type="molecule type" value="Genomic_DNA"/>
</dbReference>
<keyword evidence="1" id="KW-1133">Transmembrane helix</keyword>
<evidence type="ECO:0008006" key="3">
    <source>
        <dbReference type="Google" id="ProtNLM"/>
    </source>
</evidence>
<dbReference type="Gene3D" id="3.40.30.10">
    <property type="entry name" value="Glutaredoxin"/>
    <property type="match status" value="1"/>
</dbReference>